<dbReference type="RefSeq" id="WP_130305304.1">
    <property type="nucleotide sequence ID" value="NZ_SHKO01000006.1"/>
</dbReference>
<sequence>MMNKIYKKDYSDDPIRAAVQDAVVSDVERNPEKYIARYNAHPESKDGTYICADLFKETIPQYSQNKDTKGLFNNVVHNSAAVLASEQFSRVVDEIAQDPSNRGKTALFLTGSPGAGKTSAVLNKTLDGEDIALIYEGQLAQPDTAIPKIKAALDAGLSVEILAVRNSPETALNNTLHRFEHEGRGASLNVMATIIGKTPDGLESIHKEFGNRVHLMIYDVSNPREKTTYTGWQHLDILRKDGNHDQIKERLTNHLNDLNRNGKISEQAFLQASGQPLALTKTNIRQVSPTLRAYGERPGIQKEERQAPVLKNQTARDR</sequence>
<dbReference type="InterPro" id="IPR010488">
    <property type="entry name" value="Zeta_toxin_domain"/>
</dbReference>
<protein>
    <submittedName>
        <fullName evidence="5">Zeta toxin</fullName>
    </submittedName>
</protein>
<evidence type="ECO:0000256" key="2">
    <source>
        <dbReference type="ARBA" id="ARBA00022840"/>
    </source>
</evidence>
<keyword evidence="2" id="KW-0067">ATP-binding</keyword>
<name>A0A4Q7V956_9BURK</name>
<keyword evidence="1" id="KW-0547">Nucleotide-binding</keyword>
<dbReference type="Pfam" id="PF06414">
    <property type="entry name" value="Zeta_toxin"/>
    <property type="match status" value="1"/>
</dbReference>
<feature type="region of interest" description="Disordered" evidence="3">
    <location>
        <begin position="296"/>
        <end position="318"/>
    </location>
</feature>
<evidence type="ECO:0000256" key="1">
    <source>
        <dbReference type="ARBA" id="ARBA00022741"/>
    </source>
</evidence>
<dbReference type="EMBL" id="SHKO01000006">
    <property type="protein sequence ID" value="RZT91202.1"/>
    <property type="molecule type" value="Genomic_DNA"/>
</dbReference>
<comment type="caution">
    <text evidence="5">The sequence shown here is derived from an EMBL/GenBank/DDBJ whole genome shotgun (WGS) entry which is preliminary data.</text>
</comment>
<evidence type="ECO:0000313" key="6">
    <source>
        <dbReference type="Proteomes" id="UP000293398"/>
    </source>
</evidence>
<organism evidence="5 6">
    <name type="scientific">Advenella incenata</name>
    <dbReference type="NCBI Taxonomy" id="267800"/>
    <lineage>
        <taxon>Bacteria</taxon>
        <taxon>Pseudomonadati</taxon>
        <taxon>Pseudomonadota</taxon>
        <taxon>Betaproteobacteria</taxon>
        <taxon>Burkholderiales</taxon>
        <taxon>Alcaligenaceae</taxon>
    </lineage>
</organism>
<dbReference type="Proteomes" id="UP000293398">
    <property type="component" value="Unassembled WGS sequence"/>
</dbReference>
<feature type="domain" description="Zeta toxin" evidence="4">
    <location>
        <begin position="131"/>
        <end position="220"/>
    </location>
</feature>
<dbReference type="OrthoDB" id="9133943at2"/>
<dbReference type="AlphaFoldDB" id="A0A4Q7V956"/>
<evidence type="ECO:0000256" key="3">
    <source>
        <dbReference type="SAM" id="MobiDB-lite"/>
    </source>
</evidence>
<evidence type="ECO:0000313" key="5">
    <source>
        <dbReference type="EMBL" id="RZT91202.1"/>
    </source>
</evidence>
<evidence type="ECO:0000259" key="4">
    <source>
        <dbReference type="Pfam" id="PF06414"/>
    </source>
</evidence>
<dbReference type="GO" id="GO:0016301">
    <property type="term" value="F:kinase activity"/>
    <property type="evidence" value="ECO:0007669"/>
    <property type="project" value="InterPro"/>
</dbReference>
<reference evidence="5 6" key="1">
    <citation type="submission" date="2019-02" db="EMBL/GenBank/DDBJ databases">
        <title>Genomic Encyclopedia of Type Strains, Phase IV (KMG-IV): sequencing the most valuable type-strain genomes for metagenomic binning, comparative biology and taxonomic classification.</title>
        <authorList>
            <person name="Goeker M."/>
        </authorList>
    </citation>
    <scope>NUCLEOTIDE SEQUENCE [LARGE SCALE GENOMIC DNA]</scope>
    <source>
        <strain evidence="5 6">DSM 23814</strain>
    </source>
</reference>
<gene>
    <name evidence="5" type="ORF">EV681_4556</name>
</gene>
<keyword evidence="6" id="KW-1185">Reference proteome</keyword>
<proteinExistence type="predicted"/>
<accession>A0A4Q7V956</accession>
<dbReference type="GO" id="GO:0005524">
    <property type="term" value="F:ATP binding"/>
    <property type="evidence" value="ECO:0007669"/>
    <property type="project" value="UniProtKB-KW"/>
</dbReference>
<dbReference type="InterPro" id="IPR027417">
    <property type="entry name" value="P-loop_NTPase"/>
</dbReference>
<dbReference type="Gene3D" id="3.40.50.300">
    <property type="entry name" value="P-loop containing nucleotide triphosphate hydrolases"/>
    <property type="match status" value="1"/>
</dbReference>